<dbReference type="GO" id="GO:0015648">
    <property type="term" value="F:lipid-linked peptidoglycan transporter activity"/>
    <property type="evidence" value="ECO:0007669"/>
    <property type="project" value="TreeGrafter"/>
</dbReference>
<keyword evidence="4 6" id="KW-1133">Transmembrane helix</keyword>
<evidence type="ECO:0000313" key="7">
    <source>
        <dbReference type="EMBL" id="OGG29522.1"/>
    </source>
</evidence>
<feature type="transmembrane region" description="Helical" evidence="6">
    <location>
        <begin position="31"/>
        <end position="52"/>
    </location>
</feature>
<evidence type="ECO:0000256" key="5">
    <source>
        <dbReference type="ARBA" id="ARBA00023136"/>
    </source>
</evidence>
<dbReference type="GO" id="GO:0005886">
    <property type="term" value="C:plasma membrane"/>
    <property type="evidence" value="ECO:0007669"/>
    <property type="project" value="TreeGrafter"/>
</dbReference>
<feature type="transmembrane region" description="Helical" evidence="6">
    <location>
        <begin position="164"/>
        <end position="181"/>
    </location>
</feature>
<dbReference type="AlphaFoldDB" id="A0A1F6AYF9"/>
<keyword evidence="2 6" id="KW-0812">Transmembrane</keyword>
<keyword evidence="3" id="KW-0133">Cell shape</keyword>
<gene>
    <name evidence="7" type="ORF">A2973_03965</name>
</gene>
<dbReference type="PANTHER" id="PTHR30474:SF1">
    <property type="entry name" value="PEPTIDOGLYCAN GLYCOSYLTRANSFERASE MRDB"/>
    <property type="match status" value="1"/>
</dbReference>
<evidence type="ECO:0000256" key="1">
    <source>
        <dbReference type="ARBA" id="ARBA00004141"/>
    </source>
</evidence>
<dbReference type="GO" id="GO:0008360">
    <property type="term" value="P:regulation of cell shape"/>
    <property type="evidence" value="ECO:0007669"/>
    <property type="project" value="UniProtKB-KW"/>
</dbReference>
<dbReference type="EMBL" id="MFJZ01000042">
    <property type="protein sequence ID" value="OGG29522.1"/>
    <property type="molecule type" value="Genomic_DNA"/>
</dbReference>
<feature type="transmembrane region" description="Helical" evidence="6">
    <location>
        <begin position="6"/>
        <end position="22"/>
    </location>
</feature>
<dbReference type="GO" id="GO:0051301">
    <property type="term" value="P:cell division"/>
    <property type="evidence" value="ECO:0007669"/>
    <property type="project" value="InterPro"/>
</dbReference>
<dbReference type="STRING" id="1798396.A2973_03965"/>
<feature type="non-terminal residue" evidence="7">
    <location>
        <position position="1"/>
    </location>
</feature>
<evidence type="ECO:0000313" key="8">
    <source>
        <dbReference type="Proteomes" id="UP000176409"/>
    </source>
</evidence>
<proteinExistence type="predicted"/>
<name>A0A1F6AYF9_9BACT</name>
<dbReference type="PROSITE" id="PS00428">
    <property type="entry name" value="FTSW_RODA_SPOVE"/>
    <property type="match status" value="1"/>
</dbReference>
<dbReference type="InterPro" id="IPR018365">
    <property type="entry name" value="Cell_cycle_FtsW-rel_CS"/>
</dbReference>
<keyword evidence="5 6" id="KW-0472">Membrane</keyword>
<feature type="transmembrane region" description="Helical" evidence="6">
    <location>
        <begin position="241"/>
        <end position="269"/>
    </location>
</feature>
<dbReference type="InterPro" id="IPR001182">
    <property type="entry name" value="FtsW/RodA"/>
</dbReference>
<protein>
    <recommendedName>
        <fullName evidence="9">Rod shape-determining protein RodA</fullName>
    </recommendedName>
</protein>
<sequence length="352" mass="38343">DWVDAVVIGCLSILGLFLLLSVDPSLFYQQALYLTGALVLCIVVSHVDSAVLAWAGPYGYLLSLVLLAFTYLGPQIRGASRWIFIAGIQLQPSELVKPLLILAFAWALANLPPKNVRNIFVHGVLFLIPFVLVYKQPDLGTGIVYALTWSAMMVAGGLSLWTFFLGSGVTSIFVPVVWFLLHEYQRQRIVTFLNPALDPKGAGYNALQAMIAVGSGQLIGRGLGRGTQSHLRFLPEYHTDFIFAALVEELGFFGGVLLLAGYVSLLWRILAPLLKGITRDLFPFVYSVGLFTMLLAQVFINIGMNMGIIPITGITLPLVSYGGSSLVSVGVSFAILWALRRSKRATGTIAFE</sequence>
<evidence type="ECO:0008006" key="9">
    <source>
        <dbReference type="Google" id="ProtNLM"/>
    </source>
</evidence>
<feature type="transmembrane region" description="Helical" evidence="6">
    <location>
        <begin position="95"/>
        <end position="113"/>
    </location>
</feature>
<dbReference type="Proteomes" id="UP000176409">
    <property type="component" value="Unassembled WGS sequence"/>
</dbReference>
<dbReference type="PANTHER" id="PTHR30474">
    <property type="entry name" value="CELL CYCLE PROTEIN"/>
    <property type="match status" value="1"/>
</dbReference>
<comment type="subcellular location">
    <subcellularLocation>
        <location evidence="1">Membrane</location>
        <topology evidence="1">Multi-pass membrane protein</topology>
    </subcellularLocation>
</comment>
<reference evidence="7 8" key="1">
    <citation type="journal article" date="2016" name="Nat. Commun.">
        <title>Thousands of microbial genomes shed light on interconnected biogeochemical processes in an aquifer system.</title>
        <authorList>
            <person name="Anantharaman K."/>
            <person name="Brown C.T."/>
            <person name="Hug L.A."/>
            <person name="Sharon I."/>
            <person name="Castelle C.J."/>
            <person name="Probst A.J."/>
            <person name="Thomas B.C."/>
            <person name="Singh A."/>
            <person name="Wilkins M.J."/>
            <person name="Karaoz U."/>
            <person name="Brodie E.L."/>
            <person name="Williams K.H."/>
            <person name="Hubbard S.S."/>
            <person name="Banfield J.F."/>
        </authorList>
    </citation>
    <scope>NUCLEOTIDE SEQUENCE [LARGE SCALE GENOMIC DNA]</scope>
</reference>
<feature type="transmembrane region" description="Helical" evidence="6">
    <location>
        <begin position="320"/>
        <end position="339"/>
    </location>
</feature>
<evidence type="ECO:0000256" key="6">
    <source>
        <dbReference type="SAM" id="Phobius"/>
    </source>
</evidence>
<comment type="caution">
    <text evidence="7">The sequence shown here is derived from an EMBL/GenBank/DDBJ whole genome shotgun (WGS) entry which is preliminary data.</text>
</comment>
<feature type="transmembrane region" description="Helical" evidence="6">
    <location>
        <begin position="58"/>
        <end position="74"/>
    </location>
</feature>
<feature type="transmembrane region" description="Helical" evidence="6">
    <location>
        <begin position="281"/>
        <end position="300"/>
    </location>
</feature>
<dbReference type="Pfam" id="PF01098">
    <property type="entry name" value="FTSW_RODA_SPOVE"/>
    <property type="match status" value="1"/>
</dbReference>
<evidence type="ECO:0000256" key="3">
    <source>
        <dbReference type="ARBA" id="ARBA00022960"/>
    </source>
</evidence>
<feature type="transmembrane region" description="Helical" evidence="6">
    <location>
        <begin position="119"/>
        <end position="135"/>
    </location>
</feature>
<organism evidence="7 8">
    <name type="scientific">Candidatus Gottesmanbacteria bacterium RIFCSPLOWO2_01_FULL_49_10</name>
    <dbReference type="NCBI Taxonomy" id="1798396"/>
    <lineage>
        <taxon>Bacteria</taxon>
        <taxon>Candidatus Gottesmaniibacteriota</taxon>
    </lineage>
</organism>
<evidence type="ECO:0000256" key="2">
    <source>
        <dbReference type="ARBA" id="ARBA00022692"/>
    </source>
</evidence>
<evidence type="ECO:0000256" key="4">
    <source>
        <dbReference type="ARBA" id="ARBA00022989"/>
    </source>
</evidence>
<dbReference type="GO" id="GO:0032153">
    <property type="term" value="C:cell division site"/>
    <property type="evidence" value="ECO:0007669"/>
    <property type="project" value="TreeGrafter"/>
</dbReference>
<accession>A0A1F6AYF9</accession>